<evidence type="ECO:0000256" key="2">
    <source>
        <dbReference type="ARBA" id="ARBA00023012"/>
    </source>
</evidence>
<dbReference type="CDD" id="cd15831">
    <property type="entry name" value="BTAD"/>
    <property type="match status" value="1"/>
</dbReference>
<dbReference type="GO" id="GO:0000160">
    <property type="term" value="P:phosphorelay signal transduction system"/>
    <property type="evidence" value="ECO:0007669"/>
    <property type="project" value="UniProtKB-KW"/>
</dbReference>
<evidence type="ECO:0000256" key="1">
    <source>
        <dbReference type="ARBA" id="ARBA00005820"/>
    </source>
</evidence>
<dbReference type="InterPro" id="IPR036388">
    <property type="entry name" value="WH-like_DNA-bd_sf"/>
</dbReference>
<dbReference type="Pfam" id="PF03704">
    <property type="entry name" value="BTAD"/>
    <property type="match status" value="1"/>
</dbReference>
<feature type="region of interest" description="Disordered" evidence="7">
    <location>
        <begin position="111"/>
        <end position="134"/>
    </location>
</feature>
<evidence type="ECO:0000256" key="5">
    <source>
        <dbReference type="ARBA" id="ARBA00023163"/>
    </source>
</evidence>
<evidence type="ECO:0000313" key="10">
    <source>
        <dbReference type="EMBL" id="QKZ21243.1"/>
    </source>
</evidence>
<gene>
    <name evidence="10" type="ORF">HUT05_30245</name>
</gene>
<feature type="domain" description="OmpR/PhoB-type" evidence="9">
    <location>
        <begin position="132"/>
        <end position="232"/>
    </location>
</feature>
<dbReference type="PANTHER" id="PTHR35807">
    <property type="entry name" value="TRANSCRIPTIONAL REGULATOR REDD-RELATED"/>
    <property type="match status" value="1"/>
</dbReference>
<dbReference type="SMART" id="SM00862">
    <property type="entry name" value="Trans_reg_C"/>
    <property type="match status" value="1"/>
</dbReference>
<evidence type="ECO:0000256" key="7">
    <source>
        <dbReference type="SAM" id="MobiDB-lite"/>
    </source>
</evidence>
<feature type="DNA-binding region" description="OmpR/PhoB-type" evidence="6">
    <location>
        <begin position="132"/>
        <end position="232"/>
    </location>
</feature>
<dbReference type="SMART" id="SM01043">
    <property type="entry name" value="BTAD"/>
    <property type="match status" value="1"/>
</dbReference>
<evidence type="ECO:0000313" key="11">
    <source>
        <dbReference type="Proteomes" id="UP000509418"/>
    </source>
</evidence>
<keyword evidence="11" id="KW-1185">Reference proteome</keyword>
<protein>
    <submittedName>
        <fullName evidence="10">Winged helix-turn-helix domain-containing protein</fullName>
    </submittedName>
</protein>
<evidence type="ECO:0000256" key="4">
    <source>
        <dbReference type="ARBA" id="ARBA00023125"/>
    </source>
</evidence>
<sequence>MPTTTARQGHPSARQGCPGAVSQARTGAHQPVREPQPSGPGLAGLTAQERDVLYALGCGLPDAEIADALSLPERAVAGQLGRVLVKLGLPDRTAAVVHAFDCGLVVPGQGPRRRSAPAVTGRGRTGPGGGGGSGAAADARLRVCVLGPLRARLGGRSVDVGPVRQQAVLAALALSPGRSVSRQALLDGVWGMESPGANVVPVYVYRLRKGLRLGECPDSVIGRDRYGYRLVRDAVEVDVTCMEDLVGAAEAAERAGDGAEAVRLYGRALELFRGEPLAGLPGPLAELERLRLIERRVALAYRKAHWQLRLGRVADALAGLSALALEQPLNEPVAALLMRALHHAGRRAEALAVFDRTARRLADDLGVAPGEPLRRARWSILRGDEAGRGRVGAA</sequence>
<keyword evidence="3" id="KW-0805">Transcription regulation</keyword>
<dbReference type="InterPro" id="IPR016032">
    <property type="entry name" value="Sig_transdc_resp-reg_C-effctor"/>
</dbReference>
<keyword evidence="5" id="KW-0804">Transcription</keyword>
<dbReference type="InterPro" id="IPR051677">
    <property type="entry name" value="AfsR-DnrI-RedD_regulator"/>
</dbReference>
<dbReference type="CDD" id="cd06170">
    <property type="entry name" value="LuxR_C_like"/>
    <property type="match status" value="1"/>
</dbReference>
<evidence type="ECO:0000256" key="3">
    <source>
        <dbReference type="ARBA" id="ARBA00023015"/>
    </source>
</evidence>
<dbReference type="Pfam" id="PF00196">
    <property type="entry name" value="GerE"/>
    <property type="match status" value="1"/>
</dbReference>
<dbReference type="Gene3D" id="1.25.40.10">
    <property type="entry name" value="Tetratricopeptide repeat domain"/>
    <property type="match status" value="1"/>
</dbReference>
<dbReference type="PROSITE" id="PS51755">
    <property type="entry name" value="OMPR_PHOB"/>
    <property type="match status" value="1"/>
</dbReference>
<dbReference type="Proteomes" id="UP000509418">
    <property type="component" value="Chromosome"/>
</dbReference>
<accession>A0A7H8TCK0</accession>
<dbReference type="GO" id="GO:0006355">
    <property type="term" value="P:regulation of DNA-templated transcription"/>
    <property type="evidence" value="ECO:0007669"/>
    <property type="project" value="InterPro"/>
</dbReference>
<dbReference type="GO" id="GO:0003677">
    <property type="term" value="F:DNA binding"/>
    <property type="evidence" value="ECO:0007669"/>
    <property type="project" value="UniProtKB-UniRule"/>
</dbReference>
<dbReference type="PANTHER" id="PTHR35807:SF1">
    <property type="entry name" value="TRANSCRIPTIONAL REGULATOR REDD"/>
    <property type="match status" value="1"/>
</dbReference>
<feature type="region of interest" description="Disordered" evidence="7">
    <location>
        <begin position="1"/>
        <end position="44"/>
    </location>
</feature>
<dbReference type="InterPro" id="IPR005158">
    <property type="entry name" value="BTAD"/>
</dbReference>
<dbReference type="PROSITE" id="PS50043">
    <property type="entry name" value="HTH_LUXR_2"/>
    <property type="match status" value="1"/>
</dbReference>
<dbReference type="Pfam" id="PF00486">
    <property type="entry name" value="Trans_reg_C"/>
    <property type="match status" value="1"/>
</dbReference>
<dbReference type="InterPro" id="IPR011990">
    <property type="entry name" value="TPR-like_helical_dom_sf"/>
</dbReference>
<organism evidence="10 11">
    <name type="scientific">Streptomyces chartreusis</name>
    <dbReference type="NCBI Taxonomy" id="1969"/>
    <lineage>
        <taxon>Bacteria</taxon>
        <taxon>Bacillati</taxon>
        <taxon>Actinomycetota</taxon>
        <taxon>Actinomycetes</taxon>
        <taxon>Kitasatosporales</taxon>
        <taxon>Streptomycetaceae</taxon>
        <taxon>Streptomyces</taxon>
    </lineage>
</organism>
<feature type="compositionally biased region" description="Gly residues" evidence="7">
    <location>
        <begin position="123"/>
        <end position="134"/>
    </location>
</feature>
<name>A0A7H8TCK0_STRCX</name>
<evidence type="ECO:0000259" key="9">
    <source>
        <dbReference type="PROSITE" id="PS51755"/>
    </source>
</evidence>
<dbReference type="InterPro" id="IPR000792">
    <property type="entry name" value="Tscrpt_reg_LuxR_C"/>
</dbReference>
<feature type="domain" description="HTH luxR-type" evidence="8">
    <location>
        <begin position="38"/>
        <end position="103"/>
    </location>
</feature>
<reference evidence="10 11" key="1">
    <citation type="submission" date="2020-06" db="EMBL/GenBank/DDBJ databases">
        <title>Genome mining for natural products.</title>
        <authorList>
            <person name="Zhang B."/>
            <person name="Shi J."/>
            <person name="Ge H."/>
        </authorList>
    </citation>
    <scope>NUCLEOTIDE SEQUENCE [LARGE SCALE GENOMIC DNA]</scope>
    <source>
        <strain evidence="10 11">NA02069</strain>
    </source>
</reference>
<dbReference type="EMBL" id="CP056041">
    <property type="protein sequence ID" value="QKZ21243.1"/>
    <property type="molecule type" value="Genomic_DNA"/>
</dbReference>
<keyword evidence="4 6" id="KW-0238">DNA-binding</keyword>
<comment type="similarity">
    <text evidence="1">Belongs to the AfsR/DnrI/RedD regulatory family.</text>
</comment>
<dbReference type="InterPro" id="IPR001867">
    <property type="entry name" value="OmpR/PhoB-type_DNA-bd"/>
</dbReference>
<proteinExistence type="inferred from homology"/>
<dbReference type="CDD" id="cd00383">
    <property type="entry name" value="trans_reg_C"/>
    <property type="match status" value="1"/>
</dbReference>
<evidence type="ECO:0000256" key="6">
    <source>
        <dbReference type="PROSITE-ProRule" id="PRU01091"/>
    </source>
</evidence>
<dbReference type="AlphaFoldDB" id="A0A7H8TCK0"/>
<dbReference type="SUPFAM" id="SSF48452">
    <property type="entry name" value="TPR-like"/>
    <property type="match status" value="1"/>
</dbReference>
<dbReference type="SUPFAM" id="SSF46894">
    <property type="entry name" value="C-terminal effector domain of the bipartite response regulators"/>
    <property type="match status" value="2"/>
</dbReference>
<dbReference type="Gene3D" id="1.10.10.10">
    <property type="entry name" value="Winged helix-like DNA-binding domain superfamily/Winged helix DNA-binding domain"/>
    <property type="match status" value="2"/>
</dbReference>
<dbReference type="SMART" id="SM00421">
    <property type="entry name" value="HTH_LUXR"/>
    <property type="match status" value="1"/>
</dbReference>
<keyword evidence="2" id="KW-0902">Two-component regulatory system</keyword>
<evidence type="ECO:0000259" key="8">
    <source>
        <dbReference type="PROSITE" id="PS50043"/>
    </source>
</evidence>